<feature type="active site" evidence="7">
    <location>
        <position position="448"/>
    </location>
</feature>
<dbReference type="GO" id="GO:0030245">
    <property type="term" value="P:cellulose catabolic process"/>
    <property type="evidence" value="ECO:0007669"/>
    <property type="project" value="UniProtKB-KW"/>
</dbReference>
<dbReference type="Pfam" id="PF00759">
    <property type="entry name" value="Glyco_hydro_9"/>
    <property type="match status" value="1"/>
</dbReference>
<dbReference type="GO" id="GO:0008810">
    <property type="term" value="F:cellulase activity"/>
    <property type="evidence" value="ECO:0007669"/>
    <property type="project" value="UniProtKB-EC"/>
</dbReference>
<dbReference type="SUPFAM" id="SSF48208">
    <property type="entry name" value="Six-hairpin glycosidases"/>
    <property type="match status" value="1"/>
</dbReference>
<dbReference type="InterPro" id="IPR035986">
    <property type="entry name" value="PKD_dom_sf"/>
</dbReference>
<dbReference type="PROSITE" id="PS50093">
    <property type="entry name" value="PKD"/>
    <property type="match status" value="1"/>
</dbReference>
<evidence type="ECO:0000256" key="6">
    <source>
        <dbReference type="ARBA" id="ARBA00023326"/>
    </source>
</evidence>
<dbReference type="InterPro" id="IPR008965">
    <property type="entry name" value="CBM2/CBM3_carb-bd_dom_sf"/>
</dbReference>
<dbReference type="SMART" id="SM00089">
    <property type="entry name" value="PKD"/>
    <property type="match status" value="2"/>
</dbReference>
<evidence type="ECO:0000256" key="4">
    <source>
        <dbReference type="ARBA" id="ARBA00023277"/>
    </source>
</evidence>
<dbReference type="EMBL" id="JABBNU010000012">
    <property type="protein sequence ID" value="NMM50382.1"/>
    <property type="molecule type" value="Genomic_DNA"/>
</dbReference>
<reference evidence="12 13" key="1">
    <citation type="submission" date="2020-04" db="EMBL/GenBank/DDBJ databases">
        <title>Flammeovirgaceae bacterium KN852 isolated from deep sea.</title>
        <authorList>
            <person name="Zhang D.-C."/>
        </authorList>
    </citation>
    <scope>NUCLEOTIDE SEQUENCE [LARGE SCALE GENOMIC DNA]</scope>
    <source>
        <strain evidence="12 13">KN852</strain>
    </source>
</reference>
<keyword evidence="3 8" id="KW-0136">Cellulose degradation</keyword>
<feature type="active site" evidence="7">
    <location>
        <position position="439"/>
    </location>
</feature>
<dbReference type="Gene3D" id="1.50.10.10">
    <property type="match status" value="1"/>
</dbReference>
<evidence type="ECO:0000259" key="10">
    <source>
        <dbReference type="PROSITE" id="PS50093"/>
    </source>
</evidence>
<evidence type="ECO:0000313" key="13">
    <source>
        <dbReference type="Proteomes" id="UP000559010"/>
    </source>
</evidence>
<dbReference type="SUPFAM" id="SSF49384">
    <property type="entry name" value="Carbohydrate-binding domain"/>
    <property type="match status" value="1"/>
</dbReference>
<dbReference type="PANTHER" id="PTHR22298">
    <property type="entry name" value="ENDO-1,4-BETA-GLUCANASE"/>
    <property type="match status" value="1"/>
</dbReference>
<dbReference type="SMART" id="SM01067">
    <property type="entry name" value="CBM_3"/>
    <property type="match status" value="1"/>
</dbReference>
<dbReference type="Proteomes" id="UP000559010">
    <property type="component" value="Unassembled WGS sequence"/>
</dbReference>
<dbReference type="GO" id="GO:0030248">
    <property type="term" value="F:cellulose binding"/>
    <property type="evidence" value="ECO:0007669"/>
    <property type="project" value="InterPro"/>
</dbReference>
<feature type="compositionally biased region" description="Acidic residues" evidence="9">
    <location>
        <begin position="1070"/>
        <end position="1081"/>
    </location>
</feature>
<keyword evidence="2 7" id="KW-0378">Hydrolase</keyword>
<evidence type="ECO:0000256" key="1">
    <source>
        <dbReference type="ARBA" id="ARBA00000966"/>
    </source>
</evidence>
<dbReference type="Gene3D" id="2.60.40.710">
    <property type="entry name" value="Endoglucanase-like"/>
    <property type="match status" value="1"/>
</dbReference>
<dbReference type="InterPro" id="IPR022409">
    <property type="entry name" value="PKD/Chitinase_dom"/>
</dbReference>
<proteinExistence type="inferred from homology"/>
<dbReference type="RefSeq" id="WP_169684746.1">
    <property type="nucleotide sequence ID" value="NZ_JABBNU010000012.1"/>
</dbReference>
<dbReference type="EC" id="3.2.1.4" evidence="8"/>
<evidence type="ECO:0000256" key="7">
    <source>
        <dbReference type="PROSITE-ProRule" id="PRU10060"/>
    </source>
</evidence>
<comment type="caution">
    <text evidence="12">The sequence shown here is derived from an EMBL/GenBank/DDBJ whole genome shotgun (WGS) entry which is preliminary data.</text>
</comment>
<comment type="similarity">
    <text evidence="7 8">Belongs to the glycosyl hydrolase 9 (cellulase E) family.</text>
</comment>
<dbReference type="InterPro" id="IPR013783">
    <property type="entry name" value="Ig-like_fold"/>
</dbReference>
<keyword evidence="5 7" id="KW-0326">Glycosidase</keyword>
<dbReference type="Pfam" id="PF18962">
    <property type="entry name" value="Por_Secre_tail"/>
    <property type="match status" value="1"/>
</dbReference>
<dbReference type="InterPro" id="IPR026444">
    <property type="entry name" value="Secre_tail"/>
</dbReference>
<protein>
    <recommendedName>
        <fullName evidence="8">Endoglucanase</fullName>
        <ecNumber evidence="8">3.2.1.4</ecNumber>
    </recommendedName>
</protein>
<keyword evidence="13" id="KW-1185">Reference proteome</keyword>
<dbReference type="InterPro" id="IPR000601">
    <property type="entry name" value="PKD_dom"/>
</dbReference>
<dbReference type="InterPro" id="IPR033126">
    <property type="entry name" value="Glyco_hydro_9_Asp/Glu_AS"/>
</dbReference>
<gene>
    <name evidence="12" type="ORF">HH304_18375</name>
</gene>
<dbReference type="PROSITE" id="PS00698">
    <property type="entry name" value="GH9_3"/>
    <property type="match status" value="1"/>
</dbReference>
<organism evidence="12 13">
    <name type="scientific">Marinigracilibium pacificum</name>
    <dbReference type="NCBI Taxonomy" id="2729599"/>
    <lineage>
        <taxon>Bacteria</taxon>
        <taxon>Pseudomonadati</taxon>
        <taxon>Bacteroidota</taxon>
        <taxon>Cytophagia</taxon>
        <taxon>Cytophagales</taxon>
        <taxon>Flammeovirgaceae</taxon>
        <taxon>Marinigracilibium</taxon>
    </lineage>
</organism>
<dbReference type="SUPFAM" id="SSF49299">
    <property type="entry name" value="PKD domain"/>
    <property type="match status" value="1"/>
</dbReference>
<name>A0A848JBI9_9BACT</name>
<dbReference type="CDD" id="cd00146">
    <property type="entry name" value="PKD"/>
    <property type="match status" value="1"/>
</dbReference>
<comment type="catalytic activity">
    <reaction evidence="1 8">
        <text>Endohydrolysis of (1-&gt;4)-beta-D-glucosidic linkages in cellulose, lichenin and cereal beta-D-glucans.</text>
        <dbReference type="EC" id="3.2.1.4"/>
    </reaction>
</comment>
<feature type="domain" description="CBM3" evidence="11">
    <location>
        <begin position="482"/>
        <end position="640"/>
    </location>
</feature>
<keyword evidence="4 7" id="KW-0119">Carbohydrate metabolism</keyword>
<dbReference type="Pfam" id="PF17957">
    <property type="entry name" value="Big_7"/>
    <property type="match status" value="1"/>
</dbReference>
<evidence type="ECO:0000256" key="3">
    <source>
        <dbReference type="ARBA" id="ARBA00023001"/>
    </source>
</evidence>
<dbReference type="FunFam" id="1.50.10.10:FF:000020">
    <property type="entry name" value="Endoglucanase"/>
    <property type="match status" value="1"/>
</dbReference>
<accession>A0A848JBI9</accession>
<dbReference type="InterPro" id="IPR001956">
    <property type="entry name" value="CBM3"/>
</dbReference>
<feature type="domain" description="PKD" evidence="10">
    <location>
        <begin position="645"/>
        <end position="727"/>
    </location>
</feature>
<evidence type="ECO:0000313" key="12">
    <source>
        <dbReference type="EMBL" id="NMM50382.1"/>
    </source>
</evidence>
<dbReference type="InterPro" id="IPR008928">
    <property type="entry name" value="6-hairpin_glycosidase_sf"/>
</dbReference>
<dbReference type="InterPro" id="IPR001701">
    <property type="entry name" value="Glyco_hydro_9"/>
</dbReference>
<dbReference type="InterPro" id="IPR012341">
    <property type="entry name" value="6hp_glycosidase-like_sf"/>
</dbReference>
<evidence type="ECO:0000259" key="11">
    <source>
        <dbReference type="PROSITE" id="PS51172"/>
    </source>
</evidence>
<dbReference type="PROSITE" id="PS51172">
    <property type="entry name" value="CBM3"/>
    <property type="match status" value="1"/>
</dbReference>
<evidence type="ECO:0000256" key="9">
    <source>
        <dbReference type="SAM" id="MobiDB-lite"/>
    </source>
</evidence>
<dbReference type="NCBIfam" id="TIGR04183">
    <property type="entry name" value="Por_Secre_tail"/>
    <property type="match status" value="1"/>
</dbReference>
<evidence type="ECO:0000256" key="8">
    <source>
        <dbReference type="RuleBase" id="RU361166"/>
    </source>
</evidence>
<evidence type="ECO:0000256" key="5">
    <source>
        <dbReference type="ARBA" id="ARBA00023295"/>
    </source>
</evidence>
<evidence type="ECO:0000256" key="2">
    <source>
        <dbReference type="ARBA" id="ARBA00022801"/>
    </source>
</evidence>
<dbReference type="InterPro" id="IPR036966">
    <property type="entry name" value="CBM3_sf"/>
</dbReference>
<dbReference type="Gene3D" id="2.60.40.10">
    <property type="entry name" value="Immunoglobulins"/>
    <property type="match status" value="3"/>
</dbReference>
<dbReference type="Pfam" id="PF00942">
    <property type="entry name" value="CBM_3"/>
    <property type="match status" value="1"/>
</dbReference>
<dbReference type="Pfam" id="PF18911">
    <property type="entry name" value="PKD_4"/>
    <property type="match status" value="1"/>
</dbReference>
<sequence length="1301" mass="142675">MKFLNLLATLLLVAVCVPKIFGQQYNYGEALQKSILFYEAQQSGELPDWNRINWRDDSALEDGADFGVDLTGGWYDAGDHVKFNFPMAYSVTVLSWGGIEFKDAYEKSGQMIHLKNNLRFACDYLMKCHTAPNELYGQVGDGNADHAWWGSAEVMPMARPSFKIDANNPGSDLAGETAAALAAASILFQDSDPAYSSKLLSHAEQLYNFADTYRGKYSDVITNAAGFYNSWSGYNDELVWGAAWLYRATNNADYLVKAESYYENIGNEGQTEFKAYKWGLAWDDKSYGCYVLLAQLTGNEKYKADAERHLDFWTSGFNGDRVTYSPGGQAHLTEWGSLRHSSNTAFLALVYSDKVSTSSTNKNKYHDFAVSQINYALGDNPINRSFMVGFGNNPAYNPHHRTAHGAWANSLRDDPLEPSHVLYGALVGGPGQPNDQFVDDRGDFRANEVACDYNAAFTGALARLYDEFGGQPIPGFVVNEEPTRDELRTTSKFNSDNNSGSTVSIRFQNRTAWPSRVTDKISLRYFFNISEAVAQGYSIDDYDIKLGHSQGPATLDIKVWDIDQNIYYADISLEGDKIAPQGDPQFRREVQINIRVNNGVPYDNSNDWSAVGLANGNSHVVSPNIPVYDDNVLVFGKTPDAGNTPVAQFTASKLSGVAPLEVSFDGSSSTDPNGDVLTYSWDFGNGETSSEVKPAITFTEPGQYVVSLVVSDGTNVSSAATKTIEVTPIIDENNPPLVNFTSPSDTSITLVEGYDSFVVAVFASDSDGAIDNVKLFINDNLVSQKSSAPYTWDNDELLSLSKGLYTFKVVATDNDGAMAEDVFILTVTEADPDFSIAFIYPGSDISLEEGYDYMVEAAVKSSGSAVIKMELFIDGQFVREENVAPYTWGHNGSPDPEEVNGLAVGMHIFKVVATNEDGETAEDTFILTVTSKGDGGGSCTFGTPLAFALPTIHKSYSHVYVLGAGGPDLNNFRDFTINWDLANNGLYQFSFNTNNGSPDWYVDLRSSIQYDFNSANPEVTISGSGFNGLDGSYWVAKDGDNFVMVEKTKGYTIYFSNSSTKPDCDNNDNGNDDDDDDESEDTSCTFGAPMSTSLPAFAQTSYSNIHVLGSNAPNVDNFREFTINWDPANNGLYQFAFNTNNGVPGWYVDVRSSMQYSFSNVKPDLTITGSGLGWLDGSYWVAKDGNNFVMVEKDKGFTLYFSNSSLPPACSDQTTALTMQNSGNIRVYPNPASSSTSEITLSNLTGKVTEIEISSMEGQRVYSQKVNGKTHKVNVASLPTGMYIIFIKGPDHKESQLFYKD</sequence>
<keyword evidence="6 7" id="KW-0624">Polysaccharide degradation</keyword>
<feature type="region of interest" description="Disordered" evidence="9">
    <location>
        <begin position="1062"/>
        <end position="1085"/>
    </location>
</feature>